<gene>
    <name evidence="3" type="ORF">RD110_22750</name>
</gene>
<dbReference type="AlphaFoldDB" id="A0A1P8K109"/>
<evidence type="ECO:0000256" key="2">
    <source>
        <dbReference type="SAM" id="SignalP"/>
    </source>
</evidence>
<dbReference type="InterPro" id="IPR005064">
    <property type="entry name" value="BUG"/>
</dbReference>
<keyword evidence="4" id="KW-1185">Reference proteome</keyword>
<dbReference type="OrthoDB" id="9150882at2"/>
<organism evidence="3 4">
    <name type="scientific">Rhodoferax koreensis</name>
    <dbReference type="NCBI Taxonomy" id="1842727"/>
    <lineage>
        <taxon>Bacteria</taxon>
        <taxon>Pseudomonadati</taxon>
        <taxon>Pseudomonadota</taxon>
        <taxon>Betaproteobacteria</taxon>
        <taxon>Burkholderiales</taxon>
        <taxon>Comamonadaceae</taxon>
        <taxon>Rhodoferax</taxon>
    </lineage>
</organism>
<dbReference type="Gene3D" id="3.40.190.10">
    <property type="entry name" value="Periplasmic binding protein-like II"/>
    <property type="match status" value="1"/>
</dbReference>
<dbReference type="PANTHER" id="PTHR42928:SF5">
    <property type="entry name" value="BLR1237 PROTEIN"/>
    <property type="match status" value="1"/>
</dbReference>
<protein>
    <recommendedName>
        <fullName evidence="5">ABC transporter substrate-binding protein</fullName>
    </recommendedName>
</protein>
<dbReference type="SUPFAM" id="SSF53850">
    <property type="entry name" value="Periplasmic binding protein-like II"/>
    <property type="match status" value="1"/>
</dbReference>
<evidence type="ECO:0000313" key="4">
    <source>
        <dbReference type="Proteomes" id="UP000186609"/>
    </source>
</evidence>
<dbReference type="Proteomes" id="UP000186609">
    <property type="component" value="Chromosome"/>
</dbReference>
<dbReference type="Pfam" id="PF03401">
    <property type="entry name" value="TctC"/>
    <property type="match status" value="1"/>
</dbReference>
<dbReference type="RefSeq" id="WP_076202207.1">
    <property type="nucleotide sequence ID" value="NZ_CP019236.1"/>
</dbReference>
<evidence type="ECO:0000313" key="3">
    <source>
        <dbReference type="EMBL" id="APW39675.1"/>
    </source>
</evidence>
<evidence type="ECO:0000256" key="1">
    <source>
        <dbReference type="ARBA" id="ARBA00006987"/>
    </source>
</evidence>
<dbReference type="KEGG" id="rhy:RD110_22750"/>
<comment type="similarity">
    <text evidence="1">Belongs to the UPF0065 (bug) family.</text>
</comment>
<evidence type="ECO:0008006" key="5">
    <source>
        <dbReference type="Google" id="ProtNLM"/>
    </source>
</evidence>
<keyword evidence="2" id="KW-0732">Signal</keyword>
<dbReference type="Gene3D" id="3.40.190.150">
    <property type="entry name" value="Bordetella uptake gene, domain 1"/>
    <property type="match status" value="1"/>
</dbReference>
<feature type="signal peptide" evidence="2">
    <location>
        <begin position="1"/>
        <end position="25"/>
    </location>
</feature>
<dbReference type="PANTHER" id="PTHR42928">
    <property type="entry name" value="TRICARBOXYLATE-BINDING PROTEIN"/>
    <property type="match status" value="1"/>
</dbReference>
<dbReference type="STRING" id="1842727.RD110_22750"/>
<reference evidence="3 4" key="1">
    <citation type="submission" date="2017-01" db="EMBL/GenBank/DDBJ databases">
        <authorList>
            <person name="Mah S.A."/>
            <person name="Swanson W.J."/>
            <person name="Moy G.W."/>
            <person name="Vacquier V.D."/>
        </authorList>
    </citation>
    <scope>NUCLEOTIDE SEQUENCE [LARGE SCALE GENOMIC DNA]</scope>
    <source>
        <strain evidence="3 4">DCY110</strain>
    </source>
</reference>
<accession>A0A1P8K109</accession>
<dbReference type="PIRSF" id="PIRSF017082">
    <property type="entry name" value="YflP"/>
    <property type="match status" value="1"/>
</dbReference>
<feature type="chain" id="PRO_5011981007" description="ABC transporter substrate-binding protein" evidence="2">
    <location>
        <begin position="26"/>
        <end position="325"/>
    </location>
</feature>
<proteinExistence type="inferred from homology"/>
<dbReference type="EMBL" id="CP019236">
    <property type="protein sequence ID" value="APW39675.1"/>
    <property type="molecule type" value="Genomic_DNA"/>
</dbReference>
<sequence length="325" mass="34305">MRSIRLSLRALALVGAAWLASAGHAQTYPSKPIKLVVPIAAGSVTDVVLRAAVPALQQRLGQPLIIDNRPGASGIVGAEACTKAPADGYTICAVYHSTMSFNPFMFDKLPYDPATDFAPVGRLFFVTEAIVVPTALPVQSVADLKAYALKHPNGVNLGTLGEGSLQELFVAWLNSEWKTQIIGVPYKGGAPIANAVTAGEIQVGQMGLGNFIGLVQAGQLRALTVSTAQRSRQLPNVQTIGEAGLGGFPSRPWWGIAAPAATPAAIVARLNAEFNAVFSDPKMIEFMDARYVEPAVDSPGEFADFLKQDREAAGALVRMAKGVKR</sequence>
<dbReference type="InterPro" id="IPR042100">
    <property type="entry name" value="Bug_dom1"/>
</dbReference>
<name>A0A1P8K109_9BURK</name>